<protein>
    <submittedName>
        <fullName evidence="4">HPP family-domain-containing protein</fullName>
    </submittedName>
</protein>
<dbReference type="GeneID" id="87818855"/>
<dbReference type="AlphaFoldDB" id="A0AAN6UVP6"/>
<dbReference type="InterPro" id="IPR007065">
    <property type="entry name" value="HPP"/>
</dbReference>
<organism evidence="4 5">
    <name type="scientific">Dichotomopilus funicola</name>
    <dbReference type="NCBI Taxonomy" id="1934379"/>
    <lineage>
        <taxon>Eukaryota</taxon>
        <taxon>Fungi</taxon>
        <taxon>Dikarya</taxon>
        <taxon>Ascomycota</taxon>
        <taxon>Pezizomycotina</taxon>
        <taxon>Sordariomycetes</taxon>
        <taxon>Sordariomycetidae</taxon>
        <taxon>Sordariales</taxon>
        <taxon>Chaetomiaceae</taxon>
        <taxon>Dichotomopilus</taxon>
    </lineage>
</organism>
<comment type="caution">
    <text evidence="4">The sequence shown here is derived from an EMBL/GenBank/DDBJ whole genome shotgun (WGS) entry which is preliminary data.</text>
</comment>
<dbReference type="PANTHER" id="PTHR33741">
    <property type="entry name" value="TRANSMEMBRANE PROTEIN DDB_G0269096-RELATED"/>
    <property type="match status" value="1"/>
</dbReference>
<reference evidence="4" key="1">
    <citation type="journal article" date="2023" name="Mol. Phylogenet. Evol.">
        <title>Genome-scale phylogeny and comparative genomics of the fungal order Sordariales.</title>
        <authorList>
            <person name="Hensen N."/>
            <person name="Bonometti L."/>
            <person name="Westerberg I."/>
            <person name="Brannstrom I.O."/>
            <person name="Guillou S."/>
            <person name="Cros-Aarteil S."/>
            <person name="Calhoun S."/>
            <person name="Haridas S."/>
            <person name="Kuo A."/>
            <person name="Mondo S."/>
            <person name="Pangilinan J."/>
            <person name="Riley R."/>
            <person name="LaButti K."/>
            <person name="Andreopoulos B."/>
            <person name="Lipzen A."/>
            <person name="Chen C."/>
            <person name="Yan M."/>
            <person name="Daum C."/>
            <person name="Ng V."/>
            <person name="Clum A."/>
            <person name="Steindorff A."/>
            <person name="Ohm R.A."/>
            <person name="Martin F."/>
            <person name="Silar P."/>
            <person name="Natvig D.O."/>
            <person name="Lalanne C."/>
            <person name="Gautier V."/>
            <person name="Ament-Velasquez S.L."/>
            <person name="Kruys A."/>
            <person name="Hutchinson M.I."/>
            <person name="Powell A.J."/>
            <person name="Barry K."/>
            <person name="Miller A.N."/>
            <person name="Grigoriev I.V."/>
            <person name="Debuchy R."/>
            <person name="Gladieux P."/>
            <person name="Hiltunen Thoren M."/>
            <person name="Johannesson H."/>
        </authorList>
    </citation>
    <scope>NUCLEOTIDE SEQUENCE</scope>
    <source>
        <strain evidence="4">CBS 141.50</strain>
    </source>
</reference>
<evidence type="ECO:0000256" key="2">
    <source>
        <dbReference type="SAM" id="Phobius"/>
    </source>
</evidence>
<dbReference type="EMBL" id="MU853655">
    <property type="protein sequence ID" value="KAK4139646.1"/>
    <property type="molecule type" value="Genomic_DNA"/>
</dbReference>
<feature type="transmembrane region" description="Helical" evidence="2">
    <location>
        <begin position="92"/>
        <end position="109"/>
    </location>
</feature>
<dbReference type="RefSeq" id="XP_062633017.1">
    <property type="nucleotide sequence ID" value="XM_062782242.1"/>
</dbReference>
<keyword evidence="2" id="KW-0472">Membrane</keyword>
<dbReference type="InterPro" id="IPR058581">
    <property type="entry name" value="TM_HPP"/>
</dbReference>
<feature type="compositionally biased region" description="Low complexity" evidence="1">
    <location>
        <begin position="264"/>
        <end position="275"/>
    </location>
</feature>
<feature type="transmembrane region" description="Helical" evidence="2">
    <location>
        <begin position="189"/>
        <end position="211"/>
    </location>
</feature>
<feature type="transmembrane region" description="Helical" evidence="2">
    <location>
        <begin position="60"/>
        <end position="80"/>
    </location>
</feature>
<feature type="compositionally biased region" description="Basic and acidic residues" evidence="1">
    <location>
        <begin position="276"/>
        <end position="286"/>
    </location>
</feature>
<feature type="domain" description="HPP transmembrane region" evidence="3">
    <location>
        <begin position="57"/>
        <end position="219"/>
    </location>
</feature>
<proteinExistence type="predicted"/>
<dbReference type="Proteomes" id="UP001302676">
    <property type="component" value="Unassembled WGS sequence"/>
</dbReference>
<evidence type="ECO:0000313" key="5">
    <source>
        <dbReference type="Proteomes" id="UP001302676"/>
    </source>
</evidence>
<name>A0AAN6UVP6_9PEZI</name>
<evidence type="ECO:0000313" key="4">
    <source>
        <dbReference type="EMBL" id="KAK4139646.1"/>
    </source>
</evidence>
<feature type="region of interest" description="Disordered" evidence="1">
    <location>
        <begin position="232"/>
        <end position="286"/>
    </location>
</feature>
<accession>A0AAN6UVP6</accession>
<keyword evidence="2" id="KW-1133">Transmembrane helix</keyword>
<reference evidence="4" key="2">
    <citation type="submission" date="2023-05" db="EMBL/GenBank/DDBJ databases">
        <authorList>
            <consortium name="Lawrence Berkeley National Laboratory"/>
            <person name="Steindorff A."/>
            <person name="Hensen N."/>
            <person name="Bonometti L."/>
            <person name="Westerberg I."/>
            <person name="Brannstrom I.O."/>
            <person name="Guillou S."/>
            <person name="Cros-Aarteil S."/>
            <person name="Calhoun S."/>
            <person name="Haridas S."/>
            <person name="Kuo A."/>
            <person name="Mondo S."/>
            <person name="Pangilinan J."/>
            <person name="Riley R."/>
            <person name="Labutti K."/>
            <person name="Andreopoulos B."/>
            <person name="Lipzen A."/>
            <person name="Chen C."/>
            <person name="Yanf M."/>
            <person name="Daum C."/>
            <person name="Ng V."/>
            <person name="Clum A."/>
            <person name="Ohm R."/>
            <person name="Martin F."/>
            <person name="Silar P."/>
            <person name="Natvig D."/>
            <person name="Lalanne C."/>
            <person name="Gautier V."/>
            <person name="Ament-Velasquez S.L."/>
            <person name="Kruys A."/>
            <person name="Hutchinson M.I."/>
            <person name="Powell A.J."/>
            <person name="Barry K."/>
            <person name="Miller A.N."/>
            <person name="Grigoriev I.V."/>
            <person name="Debuchy R."/>
            <person name="Gladieux P."/>
            <person name="Thoren M.H."/>
            <person name="Johannesson H."/>
        </authorList>
    </citation>
    <scope>NUCLEOTIDE SEQUENCE</scope>
    <source>
        <strain evidence="4">CBS 141.50</strain>
    </source>
</reference>
<evidence type="ECO:0000256" key="1">
    <source>
        <dbReference type="SAM" id="MobiDB-lite"/>
    </source>
</evidence>
<sequence>MSAQARRGPSRWHFNIDAHLNPFIPASPLPRLPTPIAHFLGHRTHAPSSSAGGRPPLGNIAMIFWAMVGVFSSLAIIGAVTQHVPAFESRGVPVIIGSFGAAAVLDFYALESPLAQPRNAILGQTISVLVGVILQKLFSLSPHFPAIRWLGASLACACATAAMALTGTVHPPAGATALMAVLDPDVAGLGWFLFVPVLLGCGLMLVVALGVNNVQRRFPFYWWSPGETGGFWKRSGDGKEGRDGGEKQEQTVIEKGKGDEGEESSGSGSSSAGDLESGRGRGTDGELARVVSVANGNEGEIVVRRGKVYIPEGLSLRPEEVLSLETLSERL</sequence>
<feature type="transmembrane region" description="Helical" evidence="2">
    <location>
        <begin position="150"/>
        <end position="169"/>
    </location>
</feature>
<feature type="transmembrane region" description="Helical" evidence="2">
    <location>
        <begin position="121"/>
        <end position="138"/>
    </location>
</feature>
<dbReference type="PANTHER" id="PTHR33741:SF5">
    <property type="entry name" value="TRANSMEMBRANE PROTEIN DDB_G0269096-RELATED"/>
    <property type="match status" value="1"/>
</dbReference>
<feature type="compositionally biased region" description="Basic and acidic residues" evidence="1">
    <location>
        <begin position="234"/>
        <end position="259"/>
    </location>
</feature>
<gene>
    <name evidence="4" type="ORF">C8A04DRAFT_32872</name>
</gene>
<keyword evidence="2" id="KW-0812">Transmembrane</keyword>
<keyword evidence="5" id="KW-1185">Reference proteome</keyword>
<evidence type="ECO:0000259" key="3">
    <source>
        <dbReference type="Pfam" id="PF04982"/>
    </source>
</evidence>
<dbReference type="Pfam" id="PF04982">
    <property type="entry name" value="TM_HPP"/>
    <property type="match status" value="1"/>
</dbReference>